<comment type="subcellular location">
    <subcellularLocation>
        <location evidence="1">Cell outer membrane</location>
    </subcellularLocation>
</comment>
<protein>
    <submittedName>
        <fullName evidence="8">RagB/SusD family nutrient uptake outer membrane protein</fullName>
    </submittedName>
</protein>
<keyword evidence="5" id="KW-0998">Cell outer membrane</keyword>
<dbReference type="Gene3D" id="1.25.40.390">
    <property type="match status" value="1"/>
</dbReference>
<proteinExistence type="inferred from homology"/>
<dbReference type="RefSeq" id="WP_378986211.1">
    <property type="nucleotide sequence ID" value="NZ_JBHSBW010000013.1"/>
</dbReference>
<evidence type="ECO:0000259" key="7">
    <source>
        <dbReference type="Pfam" id="PF14322"/>
    </source>
</evidence>
<evidence type="ECO:0000256" key="3">
    <source>
        <dbReference type="ARBA" id="ARBA00022729"/>
    </source>
</evidence>
<dbReference type="InterPro" id="IPR033985">
    <property type="entry name" value="SusD-like_N"/>
</dbReference>
<dbReference type="InterPro" id="IPR011990">
    <property type="entry name" value="TPR-like_helical_dom_sf"/>
</dbReference>
<dbReference type="Pfam" id="PF14322">
    <property type="entry name" value="SusD-like_3"/>
    <property type="match status" value="1"/>
</dbReference>
<keyword evidence="9" id="KW-1185">Reference proteome</keyword>
<dbReference type="PROSITE" id="PS51257">
    <property type="entry name" value="PROKAR_LIPOPROTEIN"/>
    <property type="match status" value="1"/>
</dbReference>
<dbReference type="InterPro" id="IPR012944">
    <property type="entry name" value="SusD_RagB_dom"/>
</dbReference>
<accession>A0ABV8PCK6</accession>
<keyword evidence="4" id="KW-0472">Membrane</keyword>
<evidence type="ECO:0000256" key="4">
    <source>
        <dbReference type="ARBA" id="ARBA00023136"/>
    </source>
</evidence>
<dbReference type="Proteomes" id="UP001595789">
    <property type="component" value="Unassembled WGS sequence"/>
</dbReference>
<evidence type="ECO:0000259" key="6">
    <source>
        <dbReference type="Pfam" id="PF07980"/>
    </source>
</evidence>
<comment type="similarity">
    <text evidence="2">Belongs to the SusD family.</text>
</comment>
<evidence type="ECO:0000313" key="9">
    <source>
        <dbReference type="Proteomes" id="UP001595789"/>
    </source>
</evidence>
<dbReference type="Pfam" id="PF07980">
    <property type="entry name" value="SusD_RagB"/>
    <property type="match status" value="1"/>
</dbReference>
<evidence type="ECO:0000256" key="1">
    <source>
        <dbReference type="ARBA" id="ARBA00004442"/>
    </source>
</evidence>
<feature type="domain" description="RagB/SusD" evidence="6">
    <location>
        <begin position="272"/>
        <end position="544"/>
    </location>
</feature>
<evidence type="ECO:0000256" key="5">
    <source>
        <dbReference type="ARBA" id="ARBA00023237"/>
    </source>
</evidence>
<comment type="caution">
    <text evidence="8">The sequence shown here is derived from an EMBL/GenBank/DDBJ whole genome shotgun (WGS) entry which is preliminary data.</text>
</comment>
<keyword evidence="3" id="KW-0732">Signal</keyword>
<gene>
    <name evidence="8" type="ORF">ACFOWA_14145</name>
</gene>
<sequence length="550" mass="60149">MKTYIKYSFAIAVLVMTTVTSCKKEFFDRPPQSAITLDNFYQTADQVKSSTNVLYSAPWFGWVAKGGWAITEMASGNGRSYSSDVANFGNFSVTDGNTELANAYNSLWIVVAQSNAIINNLPTKVPATVDAKVVNNALGEARLFRALAYFHLVRLFGNVPIIENTLDYVENFQVNTNPVTDVYKFIINDLKFAEANLTPQIRSGNSVAQGRVSSGSATALLSKVYLTMQDYNNARICAQKVISSGEFKLYGSDIQGKEFKDLFLTANNNNEESVIALQWAGSGGYGRGNPLQASWAASTVITGTGDGYGVLGVTFDALYSFQQDDKRFKPTIMVVGSNYPELNQATGGYTQLANQGQGTSTFVKKYVVGTPADNGGVGSAQSSANNVYMMRYSEVYLILAEAIMAGAKNSTDAQALAAINKIRNRAGLGNLTEIKRGYFTANNTPGKPTNAPAQLYRDDILEERRREFMFEFDYWFDLCRLDGFNVTNHPNAITIINQQDRGSGDNSVPSNSYGNGYSTMTNGKFLFPFPATEVASNPKLLQPPVPYVFK</sequence>
<evidence type="ECO:0000313" key="8">
    <source>
        <dbReference type="EMBL" id="MFC4212335.1"/>
    </source>
</evidence>
<dbReference type="EMBL" id="JBHSBW010000013">
    <property type="protein sequence ID" value="MFC4212335.1"/>
    <property type="molecule type" value="Genomic_DNA"/>
</dbReference>
<feature type="domain" description="SusD-like N-terminal" evidence="7">
    <location>
        <begin position="71"/>
        <end position="226"/>
    </location>
</feature>
<evidence type="ECO:0000256" key="2">
    <source>
        <dbReference type="ARBA" id="ARBA00006275"/>
    </source>
</evidence>
<dbReference type="SUPFAM" id="SSF48452">
    <property type="entry name" value="TPR-like"/>
    <property type="match status" value="1"/>
</dbReference>
<reference evidence="9" key="1">
    <citation type="journal article" date="2019" name="Int. J. Syst. Evol. Microbiol.">
        <title>The Global Catalogue of Microorganisms (GCM) 10K type strain sequencing project: providing services to taxonomists for standard genome sequencing and annotation.</title>
        <authorList>
            <consortium name="The Broad Institute Genomics Platform"/>
            <consortium name="The Broad Institute Genome Sequencing Center for Infectious Disease"/>
            <person name="Wu L."/>
            <person name="Ma J."/>
        </authorList>
    </citation>
    <scope>NUCLEOTIDE SEQUENCE [LARGE SCALE GENOMIC DNA]</scope>
    <source>
        <strain evidence="9">CCM 8691</strain>
    </source>
</reference>
<name>A0ABV8PCK6_9SPHI</name>
<organism evidence="8 9">
    <name type="scientific">Pedobacter lithocola</name>
    <dbReference type="NCBI Taxonomy" id="1908239"/>
    <lineage>
        <taxon>Bacteria</taxon>
        <taxon>Pseudomonadati</taxon>
        <taxon>Bacteroidota</taxon>
        <taxon>Sphingobacteriia</taxon>
        <taxon>Sphingobacteriales</taxon>
        <taxon>Sphingobacteriaceae</taxon>
        <taxon>Pedobacter</taxon>
    </lineage>
</organism>